<dbReference type="SUPFAM" id="SSF48452">
    <property type="entry name" value="TPR-like"/>
    <property type="match status" value="1"/>
</dbReference>
<evidence type="ECO:0000313" key="9">
    <source>
        <dbReference type="EMBL" id="JAP79684.1"/>
    </source>
</evidence>
<dbReference type="GO" id="GO:0051879">
    <property type="term" value="F:Hsp90 protein binding"/>
    <property type="evidence" value="ECO:0007669"/>
    <property type="project" value="TreeGrafter"/>
</dbReference>
<accession>A0A131YK78</accession>
<dbReference type="Gene3D" id="1.25.40.10">
    <property type="entry name" value="Tetratricopeptide repeat domain"/>
    <property type="match status" value="1"/>
</dbReference>
<dbReference type="PROSITE" id="PS50005">
    <property type="entry name" value="TPR"/>
    <property type="match status" value="2"/>
</dbReference>
<keyword evidence="3" id="KW-0963">Cytoplasm</keyword>
<keyword evidence="4" id="KW-0517">Myogenesis</keyword>
<evidence type="ECO:0000259" key="8">
    <source>
        <dbReference type="Pfam" id="PF11701"/>
    </source>
</evidence>
<evidence type="ECO:0000256" key="5">
    <source>
        <dbReference type="ARBA" id="ARBA00022782"/>
    </source>
</evidence>
<feature type="repeat" description="TPR" evidence="7">
    <location>
        <begin position="85"/>
        <end position="118"/>
    </location>
</feature>
<dbReference type="Pfam" id="PF13432">
    <property type="entry name" value="TPR_16"/>
    <property type="match status" value="1"/>
</dbReference>
<evidence type="ECO:0000256" key="4">
    <source>
        <dbReference type="ARBA" id="ARBA00022541"/>
    </source>
</evidence>
<name>A0A131YK78_RHIAP</name>
<dbReference type="SUPFAM" id="SSF48371">
    <property type="entry name" value="ARM repeat"/>
    <property type="match status" value="2"/>
</dbReference>
<dbReference type="Pfam" id="PF11701">
    <property type="entry name" value="UNC45-central"/>
    <property type="match status" value="1"/>
</dbReference>
<dbReference type="GO" id="GO:0030154">
    <property type="term" value="P:cell differentiation"/>
    <property type="evidence" value="ECO:0007669"/>
    <property type="project" value="UniProtKB-KW"/>
</dbReference>
<feature type="repeat" description="TPR" evidence="7">
    <location>
        <begin position="51"/>
        <end position="84"/>
    </location>
</feature>
<keyword evidence="5" id="KW-0221">Differentiation</keyword>
<evidence type="ECO:0000256" key="6">
    <source>
        <dbReference type="ARBA" id="ARBA00023186"/>
    </source>
</evidence>
<dbReference type="InterPro" id="IPR024660">
    <property type="entry name" value="UCS_central_dom"/>
</dbReference>
<evidence type="ECO:0000256" key="2">
    <source>
        <dbReference type="ARBA" id="ARBA00022473"/>
    </source>
</evidence>
<keyword evidence="2" id="KW-0217">Developmental protein</keyword>
<keyword evidence="6" id="KW-0143">Chaperone</keyword>
<dbReference type="PANTHER" id="PTHR45994:SF1">
    <property type="entry name" value="FI21225P1"/>
    <property type="match status" value="1"/>
</dbReference>
<reference evidence="9" key="1">
    <citation type="journal article" date="2016" name="Ticks Tick Borne Dis.">
        <title>De novo assembly and annotation of the salivary gland transcriptome of Rhipicephalus appendiculatus male and female ticks during blood feeding.</title>
        <authorList>
            <person name="de Castro M.H."/>
            <person name="de Klerk D."/>
            <person name="Pienaar R."/>
            <person name="Latif A.A."/>
            <person name="Rees D.J."/>
            <person name="Mans B.J."/>
        </authorList>
    </citation>
    <scope>NUCLEOTIDE SEQUENCE</scope>
    <source>
        <tissue evidence="9">Salivary glands</tissue>
    </source>
</reference>
<proteinExistence type="predicted"/>
<dbReference type="InterPro" id="IPR011989">
    <property type="entry name" value="ARM-like"/>
</dbReference>
<dbReference type="InterPro" id="IPR016024">
    <property type="entry name" value="ARM-type_fold"/>
</dbReference>
<dbReference type="AlphaFoldDB" id="A0A131YK78"/>
<sequence length="937" mass="102955">MTTDVSEQGASPSPAQAVKQEGNDLFKAGDFAGALEKYTKALSIVDSGERAVLLNNRAAANLKLHRYEEALKDASEVLELNPSDVKALFRRSQAYEALGKMDDAFKDARKILQMDPKNGAVQQCLRRLSQAIDKIARENASTTNKVTQMIGVIENNSSSLELKNQAANNLVVIAREKAGAEAIINATGITKCLSAMRSLKNAEFSLSCIRIFSELSKKKLEWALRVLNEFGLPAMIDQFVSKDEQHITAVQYLFQTIINALSGMDSKESKKPDQQMMKDNEAHIDAIMLALVKSSSSRVMTAQGRDAILELITKNVDYDCLNWGMKLVDADGLRELLEVASELEDIKYESSMDISPNTRPNCSVAFERIYFCMDYDKAKEKYREKVMEYVNSKLGDAEIESKVRVTAAITTLLLGPLDVGNNCLASPGVVEMMLAMAGSEEELQQRVAAEAIIAAASKKDKCTSIISTGLGILKKLYKSENDNIKVRALVGLCKLGSFGGTDSSLRPFSDGTTLKLVGTCRNFLINPKKDKDLRKWAAEGLAYLTLDAEVKEDLIGDKAAIHALIDLAKTEQKSVLYGVLTTLVNLTNSYEKQEIIPELKELAKFAKQHVPEEHIYDSKEHVDKRTKILAESGVTVALVALSSTESKNSREMIARVFNAICEHQELRGHVVQQGGAKVLLKLALENTPNGKMIAAQALARLGITINPEVAFPGQRAVEVVRPLLSLLHPDCSALQGFEALMALTNLATVSESVRARMVKDGGITTIENYCYEDHVMLKRAATQCILNLMQSEEVVAIYEKGDRVKYLTLCLEDEDYDTALAAAGALAMLTSVSTEACSKVVEVKDWEDIFGGLAAHQNEGLQHRGICILHNLVHSTREVAEKLVDTKVLEVLLAVSQIEGTASSEKVKKLAQETLKKAEEWKLIEKSEQPDEGDDVQ</sequence>
<evidence type="ECO:0000256" key="1">
    <source>
        <dbReference type="ARBA" id="ARBA00004556"/>
    </source>
</evidence>
<dbReference type="InterPro" id="IPR011990">
    <property type="entry name" value="TPR-like_helical_dom_sf"/>
</dbReference>
<keyword evidence="7" id="KW-0802">TPR repeat</keyword>
<dbReference type="Gene3D" id="1.25.10.10">
    <property type="entry name" value="Leucine-rich Repeat Variant"/>
    <property type="match status" value="2"/>
</dbReference>
<dbReference type="EMBL" id="GEDV01008873">
    <property type="protein sequence ID" value="JAP79684.1"/>
    <property type="molecule type" value="Transcribed_RNA"/>
</dbReference>
<comment type="subcellular location">
    <subcellularLocation>
        <location evidence="1">Cytoplasm</location>
        <location evidence="1">Perinuclear region</location>
    </subcellularLocation>
</comment>
<protein>
    <submittedName>
        <fullName evidence="9">Translocase of outer membrane 34</fullName>
    </submittedName>
</protein>
<organism evidence="9">
    <name type="scientific">Rhipicephalus appendiculatus</name>
    <name type="common">Brown ear tick</name>
    <dbReference type="NCBI Taxonomy" id="34631"/>
    <lineage>
        <taxon>Eukaryota</taxon>
        <taxon>Metazoa</taxon>
        <taxon>Ecdysozoa</taxon>
        <taxon>Arthropoda</taxon>
        <taxon>Chelicerata</taxon>
        <taxon>Arachnida</taxon>
        <taxon>Acari</taxon>
        <taxon>Parasitiformes</taxon>
        <taxon>Ixodida</taxon>
        <taxon>Ixodoidea</taxon>
        <taxon>Ixodidae</taxon>
        <taxon>Rhipicephalinae</taxon>
        <taxon>Rhipicephalus</taxon>
        <taxon>Rhipicephalus</taxon>
    </lineage>
</organism>
<evidence type="ECO:0000256" key="3">
    <source>
        <dbReference type="ARBA" id="ARBA00022490"/>
    </source>
</evidence>
<dbReference type="GO" id="GO:0007517">
    <property type="term" value="P:muscle organ development"/>
    <property type="evidence" value="ECO:0007669"/>
    <property type="project" value="UniProtKB-KW"/>
</dbReference>
<feature type="domain" description="UNC-45/Cro1/She4 central" evidence="8">
    <location>
        <begin position="309"/>
        <end position="495"/>
    </location>
</feature>
<dbReference type="PANTHER" id="PTHR45994">
    <property type="entry name" value="FI21225P1"/>
    <property type="match status" value="1"/>
</dbReference>
<evidence type="ECO:0000256" key="7">
    <source>
        <dbReference type="PROSITE-ProRule" id="PRU00339"/>
    </source>
</evidence>
<dbReference type="InterPro" id="IPR019734">
    <property type="entry name" value="TPR_rpt"/>
</dbReference>
<dbReference type="SMART" id="SM00028">
    <property type="entry name" value="TPR"/>
    <property type="match status" value="3"/>
</dbReference>
<dbReference type="GO" id="GO:0048471">
    <property type="term" value="C:perinuclear region of cytoplasm"/>
    <property type="evidence" value="ECO:0007669"/>
    <property type="project" value="UniProtKB-SubCell"/>
</dbReference>
<dbReference type="FunFam" id="1.25.10.10:FF:000043">
    <property type="entry name" value="Unc-45 myosin chaperone B"/>
    <property type="match status" value="1"/>
</dbReference>